<reference evidence="3" key="1">
    <citation type="journal article" date="2019" name="Int. J. Syst. Evol. Microbiol.">
        <title>The Global Catalogue of Microorganisms (GCM) 10K type strain sequencing project: providing services to taxonomists for standard genome sequencing and annotation.</title>
        <authorList>
            <consortium name="The Broad Institute Genomics Platform"/>
            <consortium name="The Broad Institute Genome Sequencing Center for Infectious Disease"/>
            <person name="Wu L."/>
            <person name="Ma J."/>
        </authorList>
    </citation>
    <scope>NUCLEOTIDE SEQUENCE [LARGE SCALE GENOMIC DNA]</scope>
    <source>
        <strain evidence="3">KACC 12507</strain>
    </source>
</reference>
<dbReference type="PANTHER" id="PTHR32305:SF15">
    <property type="entry name" value="PROTEIN RHSA-RELATED"/>
    <property type="match status" value="1"/>
</dbReference>
<name>A0ABV9M0R2_9ALTE</name>
<dbReference type="PANTHER" id="PTHR32305">
    <property type="match status" value="1"/>
</dbReference>
<protein>
    <submittedName>
        <fullName evidence="2">RHS repeat-associated core domain-containing protein</fullName>
    </submittedName>
</protein>
<organism evidence="2 3">
    <name type="scientific">Glaciecola siphonariae</name>
    <dbReference type="NCBI Taxonomy" id="521012"/>
    <lineage>
        <taxon>Bacteria</taxon>
        <taxon>Pseudomonadati</taxon>
        <taxon>Pseudomonadota</taxon>
        <taxon>Gammaproteobacteria</taxon>
        <taxon>Alteromonadales</taxon>
        <taxon>Alteromonadaceae</taxon>
        <taxon>Glaciecola</taxon>
    </lineage>
</organism>
<dbReference type="Gene3D" id="2.180.10.10">
    <property type="entry name" value="RHS repeat-associated core"/>
    <property type="match status" value="1"/>
</dbReference>
<dbReference type="InterPro" id="IPR022385">
    <property type="entry name" value="Rhs_assc_core"/>
</dbReference>
<dbReference type="Pfam" id="PF25218">
    <property type="entry name" value="TseH"/>
    <property type="match status" value="1"/>
</dbReference>
<dbReference type="NCBIfam" id="TIGR03696">
    <property type="entry name" value="Rhs_assc_core"/>
    <property type="match status" value="1"/>
</dbReference>
<sequence length="236" mass="25287">MQARYYDPVIGRFYSNDPVGFDNVHNFNRYSYANNNPYKYVDPDGRDAVAIVFPDYKISVAGTKVSNLGHAGLLNINPDTGLTRYYEFGRYGNDGMVRNIRLDNDVVMSGGAPTSASLAKVFAEISSKSGQGGAISAAYFSGADFASVEAFANPLVGLSGSDGGYGDWSMYNSCGTFMQDGLEAGGVNTPMMIDPRPNSYIGELQGANGAKSMSYSGGVFRVSGRIESRKLDEALN</sequence>
<comment type="caution">
    <text evidence="2">The sequence shown here is derived from an EMBL/GenBank/DDBJ whole genome shotgun (WGS) entry which is preliminary data.</text>
</comment>
<dbReference type="Proteomes" id="UP001595897">
    <property type="component" value="Unassembled WGS sequence"/>
</dbReference>
<evidence type="ECO:0000259" key="1">
    <source>
        <dbReference type="Pfam" id="PF25218"/>
    </source>
</evidence>
<evidence type="ECO:0000313" key="3">
    <source>
        <dbReference type="Proteomes" id="UP001595897"/>
    </source>
</evidence>
<evidence type="ECO:0000313" key="2">
    <source>
        <dbReference type="EMBL" id="MFC4701500.1"/>
    </source>
</evidence>
<dbReference type="EMBL" id="JBHSGU010000012">
    <property type="protein sequence ID" value="MFC4701500.1"/>
    <property type="molecule type" value="Genomic_DNA"/>
</dbReference>
<feature type="domain" description="Type VI secretion system effector TseH-like" evidence="1">
    <location>
        <begin position="57"/>
        <end position="182"/>
    </location>
</feature>
<proteinExistence type="predicted"/>
<keyword evidence="3" id="KW-1185">Reference proteome</keyword>
<dbReference type="InterPro" id="IPR057382">
    <property type="entry name" value="TseH"/>
</dbReference>
<dbReference type="RefSeq" id="WP_382410038.1">
    <property type="nucleotide sequence ID" value="NZ_JBHSGU010000012.1"/>
</dbReference>
<accession>A0ABV9M0R2</accession>
<gene>
    <name evidence="2" type="ORF">ACFO4O_15150</name>
</gene>
<dbReference type="InterPro" id="IPR050708">
    <property type="entry name" value="T6SS_VgrG/RHS"/>
</dbReference>